<gene>
    <name evidence="3" type="ORF">FHP08_05640</name>
</gene>
<proteinExistence type="predicted"/>
<dbReference type="InterPro" id="IPR036291">
    <property type="entry name" value="NAD(P)-bd_dom_sf"/>
</dbReference>
<dbReference type="RefSeq" id="WP_147703348.1">
    <property type="nucleotide sequence ID" value="NZ_VDUY01000002.1"/>
</dbReference>
<dbReference type="InterPro" id="IPR020843">
    <property type="entry name" value="ER"/>
</dbReference>
<sequence>MTEMNKQFLLASRPQGQVSTGNFRLVERPVPEIGEGEVLVRNHYLSLDPYMRGRMDDARSYAAPQKLDEVMQGGTVGEVVASRNPAFAVGDKVLAMFGWQLYGKSDGSLMMKLDTSRVPIQAYLGCVGMPGITGWYGLNKIIEPKAGETVVVSAASGAVGSVVGQLAKRKGCRVVGVAGGAEKCRAVTEEFGFDACVDYKAGKLRADLKAATPDGIDGYFENVGGEVLDAVLRRMNAFGRIAVCGLIAGYDGNPMPTHEFRSILTNRLKVQGFIVSEHMEFWPQARRELAQLVGDGALKYRETIAQGLESAPEAFIGLLKGRNFGKQLVKLI</sequence>
<evidence type="ECO:0000313" key="4">
    <source>
        <dbReference type="Proteomes" id="UP000321548"/>
    </source>
</evidence>
<dbReference type="PANTHER" id="PTHR43205">
    <property type="entry name" value="PROSTAGLANDIN REDUCTASE"/>
    <property type="match status" value="1"/>
</dbReference>
<dbReference type="Gene3D" id="3.40.50.720">
    <property type="entry name" value="NAD(P)-binding Rossmann-like Domain"/>
    <property type="match status" value="1"/>
</dbReference>
<organism evidence="3 4">
    <name type="scientific">Zeimonas arvi</name>
    <dbReference type="NCBI Taxonomy" id="2498847"/>
    <lineage>
        <taxon>Bacteria</taxon>
        <taxon>Pseudomonadati</taxon>
        <taxon>Pseudomonadota</taxon>
        <taxon>Betaproteobacteria</taxon>
        <taxon>Burkholderiales</taxon>
        <taxon>Burkholderiaceae</taxon>
        <taxon>Zeimonas</taxon>
    </lineage>
</organism>
<evidence type="ECO:0000259" key="2">
    <source>
        <dbReference type="SMART" id="SM00829"/>
    </source>
</evidence>
<dbReference type="Proteomes" id="UP000321548">
    <property type="component" value="Unassembled WGS sequence"/>
</dbReference>
<dbReference type="InterPro" id="IPR041694">
    <property type="entry name" value="ADH_N_2"/>
</dbReference>
<dbReference type="Pfam" id="PF16884">
    <property type="entry name" value="ADH_N_2"/>
    <property type="match status" value="1"/>
</dbReference>
<dbReference type="CDD" id="cd05288">
    <property type="entry name" value="PGDH"/>
    <property type="match status" value="1"/>
</dbReference>
<dbReference type="InterPro" id="IPR045010">
    <property type="entry name" value="MDR_fam"/>
</dbReference>
<keyword evidence="4" id="KW-1185">Reference proteome</keyword>
<dbReference type="EMBL" id="VDUY01000002">
    <property type="protein sequence ID" value="TXL67099.1"/>
    <property type="molecule type" value="Genomic_DNA"/>
</dbReference>
<evidence type="ECO:0000313" key="3">
    <source>
        <dbReference type="EMBL" id="TXL67099.1"/>
    </source>
</evidence>
<keyword evidence="1" id="KW-0560">Oxidoreductase</keyword>
<dbReference type="GO" id="GO:0016628">
    <property type="term" value="F:oxidoreductase activity, acting on the CH-CH group of donors, NAD or NADP as acceptor"/>
    <property type="evidence" value="ECO:0007669"/>
    <property type="project" value="InterPro"/>
</dbReference>
<dbReference type="SMART" id="SM00829">
    <property type="entry name" value="PKS_ER"/>
    <property type="match status" value="1"/>
</dbReference>
<evidence type="ECO:0000256" key="1">
    <source>
        <dbReference type="ARBA" id="ARBA00023002"/>
    </source>
</evidence>
<dbReference type="FunFam" id="3.40.50.720:FF:000121">
    <property type="entry name" value="Prostaglandin reductase 2"/>
    <property type="match status" value="1"/>
</dbReference>
<feature type="domain" description="Enoyl reductase (ER)" evidence="2">
    <location>
        <begin position="19"/>
        <end position="329"/>
    </location>
</feature>
<comment type="caution">
    <text evidence="3">The sequence shown here is derived from an EMBL/GenBank/DDBJ whole genome shotgun (WGS) entry which is preliminary data.</text>
</comment>
<dbReference type="InterPro" id="IPR013149">
    <property type="entry name" value="ADH-like_C"/>
</dbReference>
<dbReference type="InterPro" id="IPR011032">
    <property type="entry name" value="GroES-like_sf"/>
</dbReference>
<accession>A0A5C8P0G0</accession>
<dbReference type="SUPFAM" id="SSF50129">
    <property type="entry name" value="GroES-like"/>
    <property type="match status" value="2"/>
</dbReference>
<dbReference type="Pfam" id="PF00107">
    <property type="entry name" value="ADH_zinc_N"/>
    <property type="match status" value="1"/>
</dbReference>
<reference evidence="3 4" key="1">
    <citation type="submission" date="2019-06" db="EMBL/GenBank/DDBJ databases">
        <title>Quisquiliibacterium sp. nov., isolated from a maize field.</title>
        <authorList>
            <person name="Lin S.-Y."/>
            <person name="Tsai C.-F."/>
            <person name="Young C.-C."/>
        </authorList>
    </citation>
    <scope>NUCLEOTIDE SEQUENCE [LARGE SCALE GENOMIC DNA]</scope>
    <source>
        <strain evidence="3 4">CC-CFT501</strain>
    </source>
</reference>
<dbReference type="Gene3D" id="3.90.180.10">
    <property type="entry name" value="Medium-chain alcohol dehydrogenases, catalytic domain"/>
    <property type="match status" value="1"/>
</dbReference>
<dbReference type="OrthoDB" id="9805663at2"/>
<dbReference type="AlphaFoldDB" id="A0A5C8P0G0"/>
<dbReference type="SUPFAM" id="SSF51735">
    <property type="entry name" value="NAD(P)-binding Rossmann-fold domains"/>
    <property type="match status" value="1"/>
</dbReference>
<protein>
    <submittedName>
        <fullName evidence="3">NADP-dependent oxidoreductase</fullName>
    </submittedName>
</protein>
<name>A0A5C8P0G0_9BURK</name>
<dbReference type="PANTHER" id="PTHR43205:SF7">
    <property type="entry name" value="PROSTAGLANDIN REDUCTASE 1"/>
    <property type="match status" value="1"/>
</dbReference>